<evidence type="ECO:0000313" key="2">
    <source>
        <dbReference type="Proteomes" id="UP001056610"/>
    </source>
</evidence>
<dbReference type="Pfam" id="PF13242">
    <property type="entry name" value="Hydrolase_like"/>
    <property type="match status" value="1"/>
</dbReference>
<keyword evidence="2" id="KW-1185">Reference proteome</keyword>
<sequence>MLYESLAEHLGFKRSSDEYKVMAMGSYGRPTYAERLAELVYACGEGTFRTEPIGWTAFTDPRLADALGVHTSRCVMIGDTGGDVAAAQAAQAKAVLVPTERTRCTEISDARVNAKVAASLDEAVTLVLEGLD</sequence>
<gene>
    <name evidence="1" type="ORF">M5I08_19395</name>
</gene>
<accession>A0ABY4QH04</accession>
<protein>
    <submittedName>
        <fullName evidence="1">HAD hydrolase-like protein</fullName>
    </submittedName>
</protein>
<dbReference type="InterPro" id="IPR023214">
    <property type="entry name" value="HAD_sf"/>
</dbReference>
<evidence type="ECO:0000313" key="1">
    <source>
        <dbReference type="EMBL" id="UQX10287.1"/>
    </source>
</evidence>
<dbReference type="InterPro" id="IPR036412">
    <property type="entry name" value="HAD-like_sf"/>
</dbReference>
<dbReference type="Proteomes" id="UP001056610">
    <property type="component" value="Chromosome"/>
</dbReference>
<dbReference type="Gene3D" id="3.40.50.1000">
    <property type="entry name" value="HAD superfamily/HAD-like"/>
    <property type="match status" value="1"/>
</dbReference>
<dbReference type="EMBL" id="CP097320">
    <property type="protein sequence ID" value="UQX10287.1"/>
    <property type="molecule type" value="Genomic_DNA"/>
</dbReference>
<organism evidence="1 2">
    <name type="scientific">Candidatus Mycobacterium methanotrophicum</name>
    <dbReference type="NCBI Taxonomy" id="2943498"/>
    <lineage>
        <taxon>Bacteria</taxon>
        <taxon>Bacillati</taxon>
        <taxon>Actinomycetota</taxon>
        <taxon>Actinomycetes</taxon>
        <taxon>Mycobacteriales</taxon>
        <taxon>Mycobacteriaceae</taxon>
        <taxon>Mycobacterium</taxon>
    </lineage>
</organism>
<name>A0ABY4QH04_9MYCO</name>
<dbReference type="SUPFAM" id="SSF56784">
    <property type="entry name" value="HAD-like"/>
    <property type="match status" value="1"/>
</dbReference>
<proteinExistence type="predicted"/>
<reference evidence="1" key="1">
    <citation type="submission" date="2022-05" db="EMBL/GenBank/DDBJ databases">
        <title>A methanotrophic Mycobacterium dominates a cave microbial ecosystem.</title>
        <authorList>
            <person name="Van Spanning R.J.M."/>
            <person name="Guan Q."/>
            <person name="Melkonian C."/>
            <person name="Gallant J."/>
            <person name="Polerecky L."/>
            <person name="Flot J.-F."/>
            <person name="Brandt B.W."/>
            <person name="Braster M."/>
            <person name="Iturbe Espinoza P."/>
            <person name="Aerts J."/>
            <person name="Meima-Franke M."/>
            <person name="Piersma S.R."/>
            <person name="Bunduc C."/>
            <person name="Ummels R."/>
            <person name="Pain A."/>
            <person name="Fleming E.J."/>
            <person name="van der Wel N."/>
            <person name="Gherman V.D."/>
            <person name="Sarbu S.M."/>
            <person name="Bodelier P.L.E."/>
            <person name="Bitter W."/>
        </authorList>
    </citation>
    <scope>NUCLEOTIDE SEQUENCE</scope>
    <source>
        <strain evidence="1">Sulfur Cave</strain>
    </source>
</reference>